<dbReference type="GO" id="GO:0016887">
    <property type="term" value="F:ATP hydrolysis activity"/>
    <property type="evidence" value="ECO:0007669"/>
    <property type="project" value="InterPro"/>
</dbReference>
<sequence length="604" mass="66266">MKSEIKRLHIERFRGIRELTWHPQPRLNLLLGGGNVGKTTILEAIGLLLSPTTSYTLLDSDYLGRLVEDEFLIEAVMSLPGDVNRQASMAWPWEWDGQDAVLAVAGEPEDAATAQAHQQARPTVYKVRVRGTADLELVYEIVQPNDSVTAFSVGLRREIGLVRLLGDDRSDRDLRLVVGSNLDRLINDRGLRARLGREFAADSVDQHLEDESRTRLEQLDQDFAERQLPNQLGLAFTGGAGQSINSLIGLTAVKDDVVLPLSTWGSGTRRLAALAIADSLQDGHPITLVDELERGLEPYRQRQLVRDIAAGQGQTFITTHSASVVTTATDASVWYVDTGGQVGALPREKVSRHLARDPEAFLARLTVVAEGATEVGFLRELFDRELPGWRDRGVYIADGGGNDDTLTLLEALSVGGVKFAGFVDNENRNAGRWRAVVNRVGTLLFQWNVGNIEENVIPLFPVEQIQALIADPADEKTGLRLRTLADRMETVDASFEALSALALGRRRENAGHQVHPLVPWIVAAATGKVPDALHDAPAAQRNPFKGHATAWFKSIEGGHELATKVYNSGVWDGRLGALLRPFVDAVIRTQADPVPAAVQRRNRE</sequence>
<protein>
    <submittedName>
        <fullName evidence="2">ATP-binding protein</fullName>
    </submittedName>
</protein>
<dbReference type="InterPro" id="IPR027417">
    <property type="entry name" value="P-loop_NTPase"/>
</dbReference>
<dbReference type="OrthoDB" id="3322489at2"/>
<evidence type="ECO:0000313" key="3">
    <source>
        <dbReference type="Proteomes" id="UP000295727"/>
    </source>
</evidence>
<keyword evidence="2" id="KW-0067">ATP-binding</keyword>
<evidence type="ECO:0000259" key="1">
    <source>
        <dbReference type="Pfam" id="PF13304"/>
    </source>
</evidence>
<gene>
    <name evidence="2" type="ORF">E1956_35015</name>
</gene>
<dbReference type="SUPFAM" id="SSF52540">
    <property type="entry name" value="P-loop containing nucleoside triphosphate hydrolases"/>
    <property type="match status" value="1"/>
</dbReference>
<dbReference type="Proteomes" id="UP000295727">
    <property type="component" value="Chromosome 4"/>
</dbReference>
<name>A0A4V1B0E2_9BURK</name>
<dbReference type="KEGG" id="ppai:E1956_35015"/>
<dbReference type="PANTHER" id="PTHR43581">
    <property type="entry name" value="ATP/GTP PHOSPHATASE"/>
    <property type="match status" value="1"/>
</dbReference>
<organism evidence="2 3">
    <name type="scientific">Paraburkholderia pallida</name>
    <dbReference type="NCBI Taxonomy" id="2547399"/>
    <lineage>
        <taxon>Bacteria</taxon>
        <taxon>Pseudomonadati</taxon>
        <taxon>Pseudomonadota</taxon>
        <taxon>Betaproteobacteria</taxon>
        <taxon>Burkholderiales</taxon>
        <taxon>Burkholderiaceae</taxon>
        <taxon>Paraburkholderia</taxon>
    </lineage>
</organism>
<dbReference type="EMBL" id="CP038151">
    <property type="protein sequence ID" value="QBR02463.1"/>
    <property type="molecule type" value="Genomic_DNA"/>
</dbReference>
<dbReference type="AlphaFoldDB" id="A0A4V1B0E2"/>
<dbReference type="GO" id="GO:0005524">
    <property type="term" value="F:ATP binding"/>
    <property type="evidence" value="ECO:0007669"/>
    <property type="project" value="UniProtKB-KW"/>
</dbReference>
<dbReference type="InterPro" id="IPR051396">
    <property type="entry name" value="Bact_Antivir_Def_Nuclease"/>
</dbReference>
<keyword evidence="2" id="KW-0547">Nucleotide-binding</keyword>
<dbReference type="Gene3D" id="3.40.50.300">
    <property type="entry name" value="P-loop containing nucleotide triphosphate hydrolases"/>
    <property type="match status" value="2"/>
</dbReference>
<proteinExistence type="predicted"/>
<dbReference type="PANTHER" id="PTHR43581:SF4">
    <property type="entry name" value="ATP_GTP PHOSPHATASE"/>
    <property type="match status" value="1"/>
</dbReference>
<dbReference type="Pfam" id="PF13304">
    <property type="entry name" value="AAA_21"/>
    <property type="match status" value="1"/>
</dbReference>
<accession>A0A4V1B0E2</accession>
<evidence type="ECO:0000313" key="2">
    <source>
        <dbReference type="EMBL" id="QBR02463.1"/>
    </source>
</evidence>
<reference evidence="2 3" key="1">
    <citation type="submission" date="2019-03" db="EMBL/GenBank/DDBJ databases">
        <title>Paraburkholderia sp. 7MH5, isolated from subtropical forest soil.</title>
        <authorList>
            <person name="Gao Z.-H."/>
            <person name="Qiu L.-H."/>
        </authorList>
    </citation>
    <scope>NUCLEOTIDE SEQUENCE [LARGE SCALE GENOMIC DNA]</scope>
    <source>
        <strain evidence="2 3">7MH5</strain>
    </source>
</reference>
<feature type="domain" description="ATPase AAA-type core" evidence="1">
    <location>
        <begin position="185"/>
        <end position="325"/>
    </location>
</feature>
<dbReference type="InterPro" id="IPR003959">
    <property type="entry name" value="ATPase_AAA_core"/>
</dbReference>
<keyword evidence="3" id="KW-1185">Reference proteome</keyword>